<dbReference type="Pfam" id="PF03413">
    <property type="entry name" value="PepSY"/>
    <property type="match status" value="2"/>
</dbReference>
<keyword evidence="3" id="KW-1185">Reference proteome</keyword>
<comment type="caution">
    <text evidence="2">The sequence shown here is derived from an EMBL/GenBank/DDBJ whole genome shotgun (WGS) entry which is preliminary data.</text>
</comment>
<sequence>MNLKYGVNTIKKLSTLSKSLLIALSVLGIGTLAVASGQIPAISGAKTSDAVAIAQSKISLEQAVAIAQKTVEGDLISAEFDQNDYMEGGEYEIELIDSGMEHKVKVDASSGKVLKSKQGKMDQDDLAEYNAMRQAQKTLTQAMQKATQSVGGKITEAEFDFDNGIPAYEIEIAKGMDIHKLIIDSTNGQVISSQLDDDD</sequence>
<name>A0ABQ3GUU2_9GAMM</name>
<dbReference type="Proteomes" id="UP000610203">
    <property type="component" value="Unassembled WGS sequence"/>
</dbReference>
<dbReference type="EMBL" id="BMZR01000009">
    <property type="protein sequence ID" value="GHD37910.1"/>
    <property type="molecule type" value="Genomic_DNA"/>
</dbReference>
<accession>A0ABQ3GUU2</accession>
<dbReference type="InterPro" id="IPR025711">
    <property type="entry name" value="PepSY"/>
</dbReference>
<feature type="domain" description="PepSY" evidence="1">
    <location>
        <begin position="138"/>
        <end position="193"/>
    </location>
</feature>
<evidence type="ECO:0000313" key="3">
    <source>
        <dbReference type="Proteomes" id="UP000610203"/>
    </source>
</evidence>
<dbReference type="RefSeq" id="WP_189586887.1">
    <property type="nucleotide sequence ID" value="NZ_BMZR01000009.1"/>
</dbReference>
<dbReference type="Gene3D" id="3.10.450.40">
    <property type="match status" value="2"/>
</dbReference>
<feature type="domain" description="PepSY" evidence="1">
    <location>
        <begin position="57"/>
        <end position="116"/>
    </location>
</feature>
<gene>
    <name evidence="2" type="ORF">GCM10016272_26570</name>
</gene>
<proteinExistence type="predicted"/>
<protein>
    <recommendedName>
        <fullName evidence="1">PepSY domain-containing protein</fullName>
    </recommendedName>
</protein>
<organism evidence="2 3">
    <name type="scientific">Psychrobacter glaciei</name>
    <dbReference type="NCBI Taxonomy" id="619771"/>
    <lineage>
        <taxon>Bacteria</taxon>
        <taxon>Pseudomonadati</taxon>
        <taxon>Pseudomonadota</taxon>
        <taxon>Gammaproteobacteria</taxon>
        <taxon>Moraxellales</taxon>
        <taxon>Moraxellaceae</taxon>
        <taxon>Psychrobacter</taxon>
    </lineage>
</organism>
<evidence type="ECO:0000313" key="2">
    <source>
        <dbReference type="EMBL" id="GHD37910.1"/>
    </source>
</evidence>
<evidence type="ECO:0000259" key="1">
    <source>
        <dbReference type="Pfam" id="PF03413"/>
    </source>
</evidence>
<reference evidence="3" key="1">
    <citation type="journal article" date="2019" name="Int. J. Syst. Evol. Microbiol.">
        <title>The Global Catalogue of Microorganisms (GCM) 10K type strain sequencing project: providing services to taxonomists for standard genome sequencing and annotation.</title>
        <authorList>
            <consortium name="The Broad Institute Genomics Platform"/>
            <consortium name="The Broad Institute Genome Sequencing Center for Infectious Disease"/>
            <person name="Wu L."/>
            <person name="Ma J."/>
        </authorList>
    </citation>
    <scope>NUCLEOTIDE SEQUENCE [LARGE SCALE GENOMIC DNA]</scope>
    <source>
        <strain evidence="3">KCTC 42280</strain>
    </source>
</reference>